<reference evidence="2 3" key="1">
    <citation type="submission" date="2024-01" db="EMBL/GenBank/DDBJ databases">
        <title>The genomes of 5 underutilized Papilionoideae crops provide insights into root nodulation and disease resistanc.</title>
        <authorList>
            <person name="Jiang F."/>
        </authorList>
    </citation>
    <scope>NUCLEOTIDE SEQUENCE [LARGE SCALE GENOMIC DNA]</scope>
    <source>
        <strain evidence="2">LVBAO_FW01</strain>
        <tissue evidence="2">Leaves</tissue>
    </source>
</reference>
<keyword evidence="3" id="KW-1185">Reference proteome</keyword>
<sequence length="104" mass="10910">MREHVIATPGTVVVDSLPDFSLDSGSSYWSSVSDDDLSHGHLVAIFGGHCYCELTNHSPFASGKAFLHKESSQGTGKASLSVETCESPVTATKPSLSGHPILPP</sequence>
<evidence type="ECO:0000313" key="2">
    <source>
        <dbReference type="EMBL" id="KAK7362124.1"/>
    </source>
</evidence>
<proteinExistence type="predicted"/>
<feature type="region of interest" description="Disordered" evidence="1">
    <location>
        <begin position="77"/>
        <end position="104"/>
    </location>
</feature>
<feature type="compositionally biased region" description="Polar residues" evidence="1">
    <location>
        <begin position="77"/>
        <end position="95"/>
    </location>
</feature>
<protein>
    <submittedName>
        <fullName evidence="2">Uncharacterized protein</fullName>
    </submittedName>
</protein>
<evidence type="ECO:0000256" key="1">
    <source>
        <dbReference type="SAM" id="MobiDB-lite"/>
    </source>
</evidence>
<gene>
    <name evidence="2" type="ORF">VNO77_04225</name>
</gene>
<dbReference type="Proteomes" id="UP001367508">
    <property type="component" value="Unassembled WGS sequence"/>
</dbReference>
<dbReference type="AlphaFoldDB" id="A0AAN9N1T8"/>
<evidence type="ECO:0000313" key="3">
    <source>
        <dbReference type="Proteomes" id="UP001367508"/>
    </source>
</evidence>
<organism evidence="2 3">
    <name type="scientific">Canavalia gladiata</name>
    <name type="common">Sword bean</name>
    <name type="synonym">Dolichos gladiatus</name>
    <dbReference type="NCBI Taxonomy" id="3824"/>
    <lineage>
        <taxon>Eukaryota</taxon>
        <taxon>Viridiplantae</taxon>
        <taxon>Streptophyta</taxon>
        <taxon>Embryophyta</taxon>
        <taxon>Tracheophyta</taxon>
        <taxon>Spermatophyta</taxon>
        <taxon>Magnoliopsida</taxon>
        <taxon>eudicotyledons</taxon>
        <taxon>Gunneridae</taxon>
        <taxon>Pentapetalae</taxon>
        <taxon>rosids</taxon>
        <taxon>fabids</taxon>
        <taxon>Fabales</taxon>
        <taxon>Fabaceae</taxon>
        <taxon>Papilionoideae</taxon>
        <taxon>50 kb inversion clade</taxon>
        <taxon>NPAAA clade</taxon>
        <taxon>indigoferoid/millettioid clade</taxon>
        <taxon>Phaseoleae</taxon>
        <taxon>Canavalia</taxon>
    </lineage>
</organism>
<name>A0AAN9N1T8_CANGL</name>
<accession>A0AAN9N1T8</accession>
<comment type="caution">
    <text evidence="2">The sequence shown here is derived from an EMBL/GenBank/DDBJ whole genome shotgun (WGS) entry which is preliminary data.</text>
</comment>
<dbReference type="EMBL" id="JAYMYQ010000001">
    <property type="protein sequence ID" value="KAK7362124.1"/>
    <property type="molecule type" value="Genomic_DNA"/>
</dbReference>